<evidence type="ECO:0000256" key="4">
    <source>
        <dbReference type="ARBA" id="ARBA00022827"/>
    </source>
</evidence>
<dbReference type="Gene3D" id="3.30.43.10">
    <property type="entry name" value="Uridine Diphospho-n-acetylenolpyruvylglucosamine Reductase, domain 2"/>
    <property type="match status" value="1"/>
</dbReference>
<dbReference type="AlphaFoldDB" id="A0A1Y0C852"/>
<dbReference type="InterPro" id="IPR006094">
    <property type="entry name" value="Oxid_FAD_bind_N"/>
</dbReference>
<organism evidence="7 8">
    <name type="scientific">Mycobacterium dioxanotrophicus</name>
    <dbReference type="NCBI Taxonomy" id="482462"/>
    <lineage>
        <taxon>Bacteria</taxon>
        <taxon>Bacillati</taxon>
        <taxon>Actinomycetota</taxon>
        <taxon>Actinomycetes</taxon>
        <taxon>Mycobacteriales</taxon>
        <taxon>Mycobacteriaceae</taxon>
        <taxon>Mycobacterium</taxon>
    </lineage>
</organism>
<dbReference type="PANTHER" id="PTHR42973:SF39">
    <property type="entry name" value="FAD-BINDING PCMH-TYPE DOMAIN-CONTAINING PROTEIN"/>
    <property type="match status" value="1"/>
</dbReference>
<sequence>MTLTDLPYDGLADALTGLRAHVAAPVALPGEAGYEQAAPWNLAATVEPAAVVLATSAYDVANTVGFAGRRGFRVAVQATGHGALSVASDTILVVTAGMTGCTVDPATRTARVAAGATWQHVLDAAAPHGLAALCGSSPNVGVVGFLTGGGVGPLVRTVGLSSDYVRSFELVTGTGQVLRATPEENPDLFWGLRGGKSTLGIVTAAEIDLLPIAEFYGGAVYFDGADATTVVREWARWCVELPERISTSIALLRLPEMPGVPEPLAGKFTVAVRYVAVDEFDDAERRLAPLRAVATPIVDTVGVLPYAAIGAVHADPVDPMPVSENHTLLREFTTETVDVILAAAGPNSGSVQTIVDVRMLGGALAREGAHRSAFCHRDAAYAVTVIGVPAPPVAEAVRSQADALVAELTPWSTGGQLPNFAPSDDAGRAARVYDEDTRHWLADLAERYDPAGVFRCGQVVRFVG</sequence>
<dbReference type="Pfam" id="PF01565">
    <property type="entry name" value="FAD_binding_4"/>
    <property type="match status" value="1"/>
</dbReference>
<dbReference type="GO" id="GO:0071949">
    <property type="term" value="F:FAD binding"/>
    <property type="evidence" value="ECO:0007669"/>
    <property type="project" value="InterPro"/>
</dbReference>
<dbReference type="InterPro" id="IPR016166">
    <property type="entry name" value="FAD-bd_PCMH"/>
</dbReference>
<dbReference type="InterPro" id="IPR016167">
    <property type="entry name" value="FAD-bd_PCMH_sub1"/>
</dbReference>
<keyword evidence="8" id="KW-1185">Reference proteome</keyword>
<dbReference type="InterPro" id="IPR016169">
    <property type="entry name" value="FAD-bd_PCMH_sub2"/>
</dbReference>
<dbReference type="PROSITE" id="PS51387">
    <property type="entry name" value="FAD_PCMH"/>
    <property type="match status" value="1"/>
</dbReference>
<dbReference type="PROSITE" id="PS00862">
    <property type="entry name" value="OX2_COVAL_FAD"/>
    <property type="match status" value="1"/>
</dbReference>
<dbReference type="InterPro" id="IPR006093">
    <property type="entry name" value="Oxy_OxRdtase_FAD_BS"/>
</dbReference>
<dbReference type="RefSeq" id="WP_087078803.1">
    <property type="nucleotide sequence ID" value="NZ_CP020809.1"/>
</dbReference>
<dbReference type="Gene3D" id="3.40.462.20">
    <property type="match status" value="1"/>
</dbReference>
<evidence type="ECO:0000256" key="1">
    <source>
        <dbReference type="ARBA" id="ARBA00001974"/>
    </source>
</evidence>
<evidence type="ECO:0000256" key="2">
    <source>
        <dbReference type="ARBA" id="ARBA00005466"/>
    </source>
</evidence>
<dbReference type="EMBL" id="CP020809">
    <property type="protein sequence ID" value="ART71418.1"/>
    <property type="molecule type" value="Genomic_DNA"/>
</dbReference>
<feature type="domain" description="FAD-binding PCMH-type" evidence="6">
    <location>
        <begin position="44"/>
        <end position="212"/>
    </location>
</feature>
<dbReference type="SUPFAM" id="SSF56176">
    <property type="entry name" value="FAD-binding/transporter-associated domain-like"/>
    <property type="match status" value="1"/>
</dbReference>
<keyword evidence="4" id="KW-0274">FAD</keyword>
<dbReference type="PANTHER" id="PTHR42973">
    <property type="entry name" value="BINDING OXIDOREDUCTASE, PUTATIVE (AFU_ORTHOLOGUE AFUA_1G17690)-RELATED"/>
    <property type="match status" value="1"/>
</dbReference>
<accession>A0A1Y0C852</accession>
<evidence type="ECO:0000313" key="7">
    <source>
        <dbReference type="EMBL" id="ART71418.1"/>
    </source>
</evidence>
<dbReference type="GO" id="GO:0016491">
    <property type="term" value="F:oxidoreductase activity"/>
    <property type="evidence" value="ECO:0007669"/>
    <property type="project" value="UniProtKB-KW"/>
</dbReference>
<name>A0A1Y0C852_9MYCO</name>
<dbReference type="Gene3D" id="3.30.465.10">
    <property type="match status" value="1"/>
</dbReference>
<keyword evidence="3" id="KW-0285">Flavoprotein</keyword>
<dbReference type="InterPro" id="IPR050416">
    <property type="entry name" value="FAD-linked_Oxidoreductase"/>
</dbReference>
<dbReference type="Proteomes" id="UP000195331">
    <property type="component" value="Chromosome"/>
</dbReference>
<dbReference type="KEGG" id="mdx:BTO20_25300"/>
<comment type="cofactor">
    <cofactor evidence="1">
        <name>FAD</name>
        <dbReference type="ChEBI" id="CHEBI:57692"/>
    </cofactor>
</comment>
<dbReference type="OrthoDB" id="545125at2"/>
<proteinExistence type="inferred from homology"/>
<evidence type="ECO:0000256" key="3">
    <source>
        <dbReference type="ARBA" id="ARBA00022630"/>
    </source>
</evidence>
<comment type="similarity">
    <text evidence="2">Belongs to the oxygen-dependent FAD-linked oxidoreductase family.</text>
</comment>
<reference evidence="7 8" key="1">
    <citation type="submission" date="2017-04" db="EMBL/GenBank/DDBJ databases">
        <title>Whole Genome Sequence of 1,4-Dioxane Degrading Bacterium Mycobacterium dioxanotrophicus PH-06.</title>
        <authorList>
            <person name="He Y."/>
        </authorList>
    </citation>
    <scope>NUCLEOTIDE SEQUENCE [LARGE SCALE GENOMIC DNA]</scope>
    <source>
        <strain evidence="7 8">PH-06</strain>
    </source>
</reference>
<gene>
    <name evidence="7" type="ORF">BTO20_25300</name>
</gene>
<keyword evidence="5" id="KW-0560">Oxidoreductase</keyword>
<evidence type="ECO:0000313" key="8">
    <source>
        <dbReference type="Proteomes" id="UP000195331"/>
    </source>
</evidence>
<dbReference type="InterPro" id="IPR036318">
    <property type="entry name" value="FAD-bd_PCMH-like_sf"/>
</dbReference>
<evidence type="ECO:0000256" key="5">
    <source>
        <dbReference type="ARBA" id="ARBA00023002"/>
    </source>
</evidence>
<protein>
    <submittedName>
        <fullName evidence="7">FAD-linked oxidase</fullName>
    </submittedName>
</protein>
<evidence type="ECO:0000259" key="6">
    <source>
        <dbReference type="PROSITE" id="PS51387"/>
    </source>
</evidence>